<dbReference type="InterPro" id="IPR003439">
    <property type="entry name" value="ABC_transporter-like_ATP-bd"/>
</dbReference>
<dbReference type="InterPro" id="IPR039421">
    <property type="entry name" value="Type_1_exporter"/>
</dbReference>
<dbReference type="Pfam" id="PF00005">
    <property type="entry name" value="ABC_tran"/>
    <property type="match status" value="2"/>
</dbReference>
<evidence type="ECO:0000256" key="3">
    <source>
        <dbReference type="ARBA" id="ARBA00022741"/>
    </source>
</evidence>
<keyword evidence="6 7" id="KW-0472">Membrane</keyword>
<dbReference type="GO" id="GO:0140359">
    <property type="term" value="F:ABC-type transporter activity"/>
    <property type="evidence" value="ECO:0007669"/>
    <property type="project" value="InterPro"/>
</dbReference>
<evidence type="ECO:0000259" key="8">
    <source>
        <dbReference type="PROSITE" id="PS50893"/>
    </source>
</evidence>
<evidence type="ECO:0000256" key="5">
    <source>
        <dbReference type="ARBA" id="ARBA00022989"/>
    </source>
</evidence>
<dbReference type="GO" id="GO:0005886">
    <property type="term" value="C:plasma membrane"/>
    <property type="evidence" value="ECO:0007669"/>
    <property type="project" value="UniProtKB-SubCell"/>
</dbReference>
<feature type="transmembrane region" description="Helical" evidence="7">
    <location>
        <begin position="172"/>
        <end position="192"/>
    </location>
</feature>
<feature type="transmembrane region" description="Helical" evidence="7">
    <location>
        <begin position="675"/>
        <end position="701"/>
    </location>
</feature>
<dbReference type="GO" id="GO:0034775">
    <property type="term" value="P:glutathione transmembrane transport"/>
    <property type="evidence" value="ECO:0007669"/>
    <property type="project" value="InterPro"/>
</dbReference>
<dbReference type="RefSeq" id="WP_143539111.1">
    <property type="nucleotide sequence ID" value="NZ_LXWF01000022.1"/>
</dbReference>
<dbReference type="PANTHER" id="PTHR24221:SF654">
    <property type="entry name" value="ATP-BINDING CASSETTE SUB-FAMILY B MEMBER 6"/>
    <property type="match status" value="1"/>
</dbReference>
<dbReference type="InterPro" id="IPR014223">
    <property type="entry name" value="ABC_CydC/D"/>
</dbReference>
<dbReference type="InterPro" id="IPR003593">
    <property type="entry name" value="AAA+_ATPase"/>
</dbReference>
<dbReference type="PROSITE" id="PS50929">
    <property type="entry name" value="ABC_TM1F"/>
    <property type="match status" value="2"/>
</dbReference>
<dbReference type="GO" id="GO:0016887">
    <property type="term" value="F:ATP hydrolysis activity"/>
    <property type="evidence" value="ECO:0007669"/>
    <property type="project" value="InterPro"/>
</dbReference>
<dbReference type="InterPro" id="IPR017871">
    <property type="entry name" value="ABC_transporter-like_CS"/>
</dbReference>
<feature type="transmembrane region" description="Helical" evidence="7">
    <location>
        <begin position="277"/>
        <end position="301"/>
    </location>
</feature>
<evidence type="ECO:0000313" key="10">
    <source>
        <dbReference type="EMBL" id="ORC18811.1"/>
    </source>
</evidence>
<dbReference type="SUPFAM" id="SSF90123">
    <property type="entry name" value="ABC transporter transmembrane region"/>
    <property type="match status" value="2"/>
</dbReference>
<keyword evidence="4" id="KW-0067">ATP-binding</keyword>
<feature type="transmembrane region" description="Helical" evidence="7">
    <location>
        <begin position="902"/>
        <end position="922"/>
    </location>
</feature>
<proteinExistence type="predicted"/>
<keyword evidence="3" id="KW-0547">Nucleotide-binding</keyword>
<dbReference type="GO" id="GO:0045454">
    <property type="term" value="P:cell redox homeostasis"/>
    <property type="evidence" value="ECO:0007669"/>
    <property type="project" value="InterPro"/>
</dbReference>
<dbReference type="InterPro" id="IPR011527">
    <property type="entry name" value="ABC1_TM_dom"/>
</dbReference>
<feature type="domain" description="ABC transporter" evidence="8">
    <location>
        <begin position="367"/>
        <end position="627"/>
    </location>
</feature>
<feature type="domain" description="ABC transmembrane type-1" evidence="9">
    <location>
        <begin position="85"/>
        <end position="339"/>
    </location>
</feature>
<dbReference type="PANTHER" id="PTHR24221">
    <property type="entry name" value="ATP-BINDING CASSETTE SUB-FAMILY B"/>
    <property type="match status" value="1"/>
</dbReference>
<dbReference type="SMART" id="SM00382">
    <property type="entry name" value="AAA"/>
    <property type="match status" value="2"/>
</dbReference>
<protein>
    <submittedName>
        <fullName evidence="10">Thiol reductant ABC exporter subunit CydC</fullName>
    </submittedName>
</protein>
<feature type="transmembrane region" description="Helical" evidence="7">
    <location>
        <begin position="816"/>
        <end position="835"/>
    </location>
</feature>
<sequence>MSDTTSKRPPLGPKAKRNLTVFAVLTALKTLALIVFAAVLGTVITLLAHMTYAVLHEGATYESAQAEQLALFAGNGQAQLTGMFFATPWMEPGLLSLTVIGVLALLTRAVADWALNFYAQRAASGAKTEIRRRLIRRVLATGGTDTPDGTGATAVLLSRGLGALDDYYTKTLTAFVSTAVVPVFLLICIAVYDWVSALVILCTLPLIPLFMVLIGRTTADDTARAQRDLLRLSDHIVELVKGLPVLVGLGRSRAQSQALSDLGERYRKATMYTLRSAFLSSLALELITTISVALVAVLIGLRLVEGSMGLDVALFALLLAPECYQPLRDVGTAYHKSEEGIAALRRAQAIIDHPIPVPTVAPAGDRVSVRQLSVAYPGRPRTLTSVSFTLRHGTTTAVTGPSGCGKTTLLSVLGGALRNNLVPTGTTEPVHVSGLVSGTGSTVWISQSPTFIAPTALAEVALYATVTRGEGALDGINYAATLLDDSVRFADEDRDYFSSFLHSVGLRDLADLPPEALSAGQMRRLAIARALARVATLQASNERVTVLIDEPTAHLDSVSAAKVNVALAALQETGATLIIVTHDTALAAAANNRLDAVVKLHDVVWELTSQNTGGLGDYALSTLADAVDSGQLEDSAPVVTQGESDQSEEGKKLTLGIFSTLRTLGSMTGIRARNLALPIFLSVLTVVFAVSLTALSGWLIVRAAEQPAMMYLLVAVTGVRFFGLGRATARYAERLRTHNLVLEAANTLRVRAWDAAGRTVLSVRSLLRGDKILDRLVGDVDELRDAIPRVLLPIASHLVVMLLVLGVTAWATPQALLPVLIAVLIATALIPALVLRADAHADAVARSETSAMLRLSVSALDAASDLHNNGLDQTVALAVSRQDGSAQASSIRSSRAIGLGQGLMVATWWGAALAVVATVWPAVEAGDVTAPTAAVVILMMTGLFETTAAHLEAVRSWPAFAALVKRTHDNLKTVDADAGLDAEDAGSSEIRDILGDPGFGARNRATHQSVTLELDSLATRWPDMDQPVFTGLSASVSSGQWLGITGPSGSGKTTALATLLGFLPVEEGQIRVNGRAFDAQSLRGYAAWCPQSAYIFESTIANNLAIARAADERPSDEEMYEVLDRVGLGDFIRSLPAGLQTPVGAGGSYVSGGQRQRIAIARTLLVDSPLLLMDEPTAHLDAPAAVALINEVARGTKRAPGQKVKGKTKLPAVVLVSHRAEDIAACDTVVKLR</sequence>
<comment type="subcellular location">
    <subcellularLocation>
        <location evidence="1">Cell membrane</location>
        <topology evidence="1">Multi-pass membrane protein</topology>
    </subcellularLocation>
</comment>
<gene>
    <name evidence="10" type="ORF">A7979_02085</name>
</gene>
<evidence type="ECO:0000256" key="1">
    <source>
        <dbReference type="ARBA" id="ARBA00004651"/>
    </source>
</evidence>
<evidence type="ECO:0000256" key="4">
    <source>
        <dbReference type="ARBA" id="ARBA00022840"/>
    </source>
</evidence>
<dbReference type="InterPro" id="IPR027417">
    <property type="entry name" value="P-loop_NTPase"/>
</dbReference>
<dbReference type="Gene3D" id="3.40.50.300">
    <property type="entry name" value="P-loop containing nucleotide triphosphate hydrolases"/>
    <property type="match status" value="2"/>
</dbReference>
<organism evidence="10 11">
    <name type="scientific">Rothia nasimurium</name>
    <dbReference type="NCBI Taxonomy" id="85336"/>
    <lineage>
        <taxon>Bacteria</taxon>
        <taxon>Bacillati</taxon>
        <taxon>Actinomycetota</taxon>
        <taxon>Actinomycetes</taxon>
        <taxon>Micrococcales</taxon>
        <taxon>Micrococcaceae</taxon>
        <taxon>Rothia</taxon>
    </lineage>
</organism>
<dbReference type="NCBIfam" id="TIGR02868">
    <property type="entry name" value="CydC"/>
    <property type="match status" value="1"/>
</dbReference>
<dbReference type="AlphaFoldDB" id="A0A1Y1RPK0"/>
<dbReference type="CDD" id="cd18584">
    <property type="entry name" value="ABC_6TM_AarD_CydD"/>
    <property type="match status" value="1"/>
</dbReference>
<evidence type="ECO:0000256" key="7">
    <source>
        <dbReference type="SAM" id="Phobius"/>
    </source>
</evidence>
<comment type="caution">
    <text evidence="10">The sequence shown here is derived from an EMBL/GenBank/DDBJ whole genome shotgun (WGS) entry which is preliminary data.</text>
</comment>
<dbReference type="Pfam" id="PF00664">
    <property type="entry name" value="ABC_membrane"/>
    <property type="match status" value="1"/>
</dbReference>
<feature type="domain" description="ABC transporter" evidence="8">
    <location>
        <begin position="1012"/>
        <end position="1232"/>
    </location>
</feature>
<dbReference type="Proteomes" id="UP000192359">
    <property type="component" value="Unassembled WGS sequence"/>
</dbReference>
<dbReference type="PROSITE" id="PS00211">
    <property type="entry name" value="ABC_TRANSPORTER_1"/>
    <property type="match status" value="2"/>
</dbReference>
<dbReference type="CDD" id="cd03228">
    <property type="entry name" value="ABCC_MRP_Like"/>
    <property type="match status" value="1"/>
</dbReference>
<evidence type="ECO:0000256" key="2">
    <source>
        <dbReference type="ARBA" id="ARBA00022692"/>
    </source>
</evidence>
<feature type="domain" description="ABC transmembrane type-1" evidence="9">
    <location>
        <begin position="679"/>
        <end position="945"/>
    </location>
</feature>
<dbReference type="EMBL" id="LXWF01000022">
    <property type="protein sequence ID" value="ORC18811.1"/>
    <property type="molecule type" value="Genomic_DNA"/>
</dbReference>
<dbReference type="SUPFAM" id="SSF52540">
    <property type="entry name" value="P-loop containing nucleoside triphosphate hydrolases"/>
    <property type="match status" value="2"/>
</dbReference>
<keyword evidence="2 7" id="KW-0812">Transmembrane</keyword>
<feature type="transmembrane region" description="Helical" evidence="7">
    <location>
        <begin position="198"/>
        <end position="219"/>
    </location>
</feature>
<feature type="transmembrane region" description="Helical" evidence="7">
    <location>
        <begin position="93"/>
        <end position="111"/>
    </location>
</feature>
<evidence type="ECO:0000313" key="11">
    <source>
        <dbReference type="Proteomes" id="UP000192359"/>
    </source>
</evidence>
<feature type="transmembrane region" description="Helical" evidence="7">
    <location>
        <begin position="790"/>
        <end position="810"/>
    </location>
</feature>
<accession>A0A1Y1RPK0</accession>
<name>A0A1Y1RPK0_9MICC</name>
<dbReference type="PROSITE" id="PS50893">
    <property type="entry name" value="ABC_TRANSPORTER_2"/>
    <property type="match status" value="2"/>
</dbReference>
<dbReference type="GO" id="GO:0005524">
    <property type="term" value="F:ATP binding"/>
    <property type="evidence" value="ECO:0007669"/>
    <property type="project" value="UniProtKB-KW"/>
</dbReference>
<keyword evidence="5 7" id="KW-1133">Transmembrane helix</keyword>
<reference evidence="10 11" key="1">
    <citation type="submission" date="2016-05" db="EMBL/GenBank/DDBJ databases">
        <title>Draft genome sequence of a porcine commensal Rothia nasimurium.</title>
        <authorList>
            <person name="Gaiser R.A."/>
            <person name="Van Baarlen P."/>
            <person name="Wells J.M."/>
        </authorList>
    </citation>
    <scope>NUCLEOTIDE SEQUENCE [LARGE SCALE GENOMIC DNA]</scope>
    <source>
        <strain evidence="10 11">PT-32</strain>
    </source>
</reference>
<dbReference type="Gene3D" id="1.20.1560.10">
    <property type="entry name" value="ABC transporter type 1, transmembrane domain"/>
    <property type="match status" value="2"/>
</dbReference>
<evidence type="ECO:0000256" key="6">
    <source>
        <dbReference type="ARBA" id="ARBA00023136"/>
    </source>
</evidence>
<evidence type="ECO:0000259" key="9">
    <source>
        <dbReference type="PROSITE" id="PS50929"/>
    </source>
</evidence>
<dbReference type="OrthoDB" id="3237158at2"/>
<feature type="transmembrane region" description="Helical" evidence="7">
    <location>
        <begin position="21"/>
        <end position="48"/>
    </location>
</feature>
<feature type="transmembrane region" description="Helical" evidence="7">
    <location>
        <begin position="928"/>
        <end position="948"/>
    </location>
</feature>
<dbReference type="InterPro" id="IPR036640">
    <property type="entry name" value="ABC1_TM_sf"/>
</dbReference>
<keyword evidence="11" id="KW-1185">Reference proteome</keyword>